<keyword evidence="4" id="KW-1185">Reference proteome</keyword>
<accession>A0A820Y1U0</accession>
<reference evidence="2" key="1">
    <citation type="submission" date="2021-02" db="EMBL/GenBank/DDBJ databases">
        <authorList>
            <person name="Nowell W R."/>
        </authorList>
    </citation>
    <scope>NUCLEOTIDE SEQUENCE</scope>
</reference>
<dbReference type="EMBL" id="CAJOBO010005330">
    <property type="protein sequence ID" value="CAF4541964.1"/>
    <property type="molecule type" value="Genomic_DNA"/>
</dbReference>
<gene>
    <name evidence="2" type="ORF">HFQ381_LOCUS30376</name>
    <name evidence="1" type="ORF">UJA718_LOCUS25970</name>
</gene>
<name>A0A820Y1U0_9BILA</name>
<dbReference type="Proteomes" id="UP000663851">
    <property type="component" value="Unassembled WGS sequence"/>
</dbReference>
<dbReference type="Proteomes" id="UP000663873">
    <property type="component" value="Unassembled WGS sequence"/>
</dbReference>
<proteinExistence type="predicted"/>
<dbReference type="Gene3D" id="3.40.50.1110">
    <property type="entry name" value="SGNH hydrolase"/>
    <property type="match status" value="1"/>
</dbReference>
<dbReference type="AlphaFoldDB" id="A0A820Y1U0"/>
<dbReference type="InterPro" id="IPR036514">
    <property type="entry name" value="SGNH_hydro_sf"/>
</dbReference>
<evidence type="ECO:0000313" key="1">
    <source>
        <dbReference type="EMBL" id="CAF4495920.1"/>
    </source>
</evidence>
<evidence type="ECO:0000313" key="3">
    <source>
        <dbReference type="Proteomes" id="UP000663851"/>
    </source>
</evidence>
<comment type="caution">
    <text evidence="2">The sequence shown here is derived from an EMBL/GenBank/DDBJ whole genome shotgun (WGS) entry which is preliminary data.</text>
</comment>
<evidence type="ECO:0000313" key="2">
    <source>
        <dbReference type="EMBL" id="CAF4541964.1"/>
    </source>
</evidence>
<protein>
    <submittedName>
        <fullName evidence="2">Uncharacterized protein</fullName>
    </submittedName>
</protein>
<dbReference type="EMBL" id="CAJOBP010006575">
    <property type="protein sequence ID" value="CAF4495920.1"/>
    <property type="molecule type" value="Genomic_DNA"/>
</dbReference>
<evidence type="ECO:0000313" key="4">
    <source>
        <dbReference type="Proteomes" id="UP000663873"/>
    </source>
</evidence>
<sequence length="321" mass="36681">MASNSSEGTTSGPARIPILQLPRIPRIQHDLPTSTVVDMGPIIPPPPQQTYPEVIITNNDALRIFKNMNILFIGDPFLRTLYRDVTKLLSNGRLLEASEAKSQSGEYGAIENECRLLASGRIGMNDYKDIRKFYLQSTSTTCVYVHLPTVMGSCVTELLNYLATMTESSTFDFIILGASHMDLNMTKLKKSKQPFPNLITTYKRALENLYTQLLSTCQNPLKPKQKLIWMKPTPPNVQLTAEQQLQFEEIVKITDQVAQQYSFKPFDRYFIWLRSGQELLANNSHHFKPEDSWKHLNMSTQKQHRTEHILHRSGEQLPSKL</sequence>
<organism evidence="2 3">
    <name type="scientific">Rotaria socialis</name>
    <dbReference type="NCBI Taxonomy" id="392032"/>
    <lineage>
        <taxon>Eukaryota</taxon>
        <taxon>Metazoa</taxon>
        <taxon>Spiralia</taxon>
        <taxon>Gnathifera</taxon>
        <taxon>Rotifera</taxon>
        <taxon>Eurotatoria</taxon>
        <taxon>Bdelloidea</taxon>
        <taxon>Philodinida</taxon>
        <taxon>Philodinidae</taxon>
        <taxon>Rotaria</taxon>
    </lineage>
</organism>